<dbReference type="AlphaFoldDB" id="A0A927BGP6"/>
<keyword evidence="2" id="KW-1185">Reference proteome</keyword>
<dbReference type="EMBL" id="JACXAD010000022">
    <property type="protein sequence ID" value="MBD2769682.1"/>
    <property type="molecule type" value="Genomic_DNA"/>
</dbReference>
<gene>
    <name evidence="1" type="ORF">IC235_17465</name>
</gene>
<protein>
    <submittedName>
        <fullName evidence="1">Uncharacterized protein</fullName>
    </submittedName>
</protein>
<reference evidence="1" key="1">
    <citation type="submission" date="2020-09" db="EMBL/GenBank/DDBJ databases">
        <authorList>
            <person name="Kim M.K."/>
        </authorList>
    </citation>
    <scope>NUCLEOTIDE SEQUENCE</scope>
    <source>
        <strain evidence="1">BT664</strain>
    </source>
</reference>
<evidence type="ECO:0000313" key="2">
    <source>
        <dbReference type="Proteomes" id="UP000612233"/>
    </source>
</evidence>
<sequence>MDNAPLTLTVTSGQIISVTLSNPAETRVLAEVAAAVGAARAIAEVGTRTYHLGTKPTPGRGYDDRLTMRMGCGQTKIRELLVVKPRRGGLRHQRVGRKYIVSEAAVREWFGDKE</sequence>
<organism evidence="1 2">
    <name type="scientific">Hymenobacter montanus</name>
    <dbReference type="NCBI Taxonomy" id="2771359"/>
    <lineage>
        <taxon>Bacteria</taxon>
        <taxon>Pseudomonadati</taxon>
        <taxon>Bacteroidota</taxon>
        <taxon>Cytophagia</taxon>
        <taxon>Cytophagales</taxon>
        <taxon>Hymenobacteraceae</taxon>
        <taxon>Hymenobacter</taxon>
    </lineage>
</organism>
<evidence type="ECO:0000313" key="1">
    <source>
        <dbReference type="EMBL" id="MBD2769682.1"/>
    </source>
</evidence>
<dbReference type="RefSeq" id="WP_191006491.1">
    <property type="nucleotide sequence ID" value="NZ_JACXAD010000022.1"/>
</dbReference>
<comment type="caution">
    <text evidence="1">The sequence shown here is derived from an EMBL/GenBank/DDBJ whole genome shotgun (WGS) entry which is preliminary data.</text>
</comment>
<dbReference type="Proteomes" id="UP000612233">
    <property type="component" value="Unassembled WGS sequence"/>
</dbReference>
<accession>A0A927BGP6</accession>
<proteinExistence type="predicted"/>
<name>A0A927BGP6_9BACT</name>